<keyword evidence="2" id="KW-1185">Reference proteome</keyword>
<sequence>MKETNGELQRLRTDDQFKEYLNQNPQINLIDDKGLAALRIKLDKNHRKESDWDIIKGILDGHNLIVMEPECDIQNINVIEHILCDDGYLMVFTNMSDAKKYIVELSERHRASGRIFQIGVMPFEEIIKTAVYYRKNIMIDYRMEKNRKLLIYYWRDHSLKASIIL</sequence>
<dbReference type="EMBL" id="CM001487">
    <property type="protein sequence ID" value="EIM56243.1"/>
    <property type="molecule type" value="Genomic_DNA"/>
</dbReference>
<dbReference type="STRING" id="633697.EubceDRAFT1_0385"/>
<dbReference type="OrthoDB" id="2080770at2"/>
<evidence type="ECO:0000313" key="1">
    <source>
        <dbReference type="EMBL" id="EIM56243.1"/>
    </source>
</evidence>
<protein>
    <submittedName>
        <fullName evidence="1">Uncharacterized protein</fullName>
    </submittedName>
</protein>
<dbReference type="Proteomes" id="UP000005753">
    <property type="component" value="Chromosome"/>
</dbReference>
<organism evidence="1 2">
    <name type="scientific">Eubacterium cellulosolvens (strain ATCC 43171 / JCM 9499 / 6)</name>
    <name type="common">Cillobacterium cellulosolvens</name>
    <dbReference type="NCBI Taxonomy" id="633697"/>
    <lineage>
        <taxon>Bacteria</taxon>
        <taxon>Bacillati</taxon>
        <taxon>Bacillota</taxon>
        <taxon>Clostridia</taxon>
        <taxon>Eubacteriales</taxon>
        <taxon>Eubacteriaceae</taxon>
        <taxon>Eubacterium</taxon>
    </lineage>
</organism>
<gene>
    <name evidence="1" type="ORF">EubceDRAFT1_0385</name>
</gene>
<name>I5AR20_EUBC6</name>
<proteinExistence type="predicted"/>
<dbReference type="eggNOG" id="ENOG50339BH">
    <property type="taxonomic scope" value="Bacteria"/>
</dbReference>
<reference evidence="1 2" key="1">
    <citation type="submission" date="2010-08" db="EMBL/GenBank/DDBJ databases">
        <authorList>
            <consortium name="US DOE Joint Genome Institute (JGI-PGF)"/>
            <person name="Lucas S."/>
            <person name="Copeland A."/>
            <person name="Lapidus A."/>
            <person name="Cheng J.-F."/>
            <person name="Bruce D."/>
            <person name="Goodwin L."/>
            <person name="Pitluck S."/>
            <person name="Land M.L."/>
            <person name="Hauser L."/>
            <person name="Chang Y.-J."/>
            <person name="Anderson I.J."/>
            <person name="Johnson E."/>
            <person name="Mulhopadhyay B."/>
            <person name="Kyrpides N."/>
            <person name="Woyke T.J."/>
        </authorList>
    </citation>
    <scope>NUCLEOTIDE SEQUENCE [LARGE SCALE GENOMIC DNA]</scope>
    <source>
        <strain evidence="1 2">6</strain>
    </source>
</reference>
<reference evidence="1 2" key="2">
    <citation type="submission" date="2012-02" db="EMBL/GenBank/DDBJ databases">
        <title>Improved High-Quality Draft sequence of Eubacterium cellulosolvens 6.</title>
        <authorList>
            <consortium name="US DOE Joint Genome Institute"/>
            <person name="Lucas S."/>
            <person name="Han J."/>
            <person name="Lapidus A."/>
            <person name="Cheng J.-F."/>
            <person name="Goodwin L."/>
            <person name="Pitluck S."/>
            <person name="Peters L."/>
            <person name="Mikhailova N."/>
            <person name="Gu W."/>
            <person name="Detter J.C."/>
            <person name="Han C."/>
            <person name="Tapia R."/>
            <person name="Land M."/>
            <person name="Hauser L."/>
            <person name="Kyrpides N."/>
            <person name="Ivanova N."/>
            <person name="Pagani I."/>
            <person name="Johnson E."/>
            <person name="Mukhopadhyay B."/>
            <person name="Anderson I."/>
            <person name="Woyke T."/>
        </authorList>
    </citation>
    <scope>NUCLEOTIDE SEQUENCE [LARGE SCALE GENOMIC DNA]</scope>
    <source>
        <strain evidence="1 2">6</strain>
    </source>
</reference>
<accession>I5AR20</accession>
<evidence type="ECO:0000313" key="2">
    <source>
        <dbReference type="Proteomes" id="UP000005753"/>
    </source>
</evidence>
<dbReference type="AlphaFoldDB" id="I5AR20"/>
<dbReference type="HOGENOM" id="CLU_1608371_0_0_9"/>